<protein>
    <recommendedName>
        <fullName evidence="10">RETREG1-3/ARL6IP-like N-terminal reticulon-homology domain-containing protein</fullName>
    </recommendedName>
</protein>
<evidence type="ECO:0000259" key="10">
    <source>
        <dbReference type="Pfam" id="PF24456"/>
    </source>
</evidence>
<dbReference type="PANTHER" id="PTHR28659">
    <property type="entry name" value="RETICULON-LIKE PROTEIN"/>
    <property type="match status" value="1"/>
</dbReference>
<dbReference type="InterPro" id="IPR057282">
    <property type="entry name" value="RETREG1-3-like_RHD"/>
</dbReference>
<evidence type="ECO:0000256" key="5">
    <source>
        <dbReference type="ARBA" id="ARBA00022824"/>
    </source>
</evidence>
<keyword evidence="5" id="KW-0256">Endoplasmic reticulum</keyword>
<evidence type="ECO:0000256" key="8">
    <source>
        <dbReference type="ARBA" id="ARBA00023136"/>
    </source>
</evidence>
<evidence type="ECO:0000313" key="11">
    <source>
        <dbReference type="EMBL" id="KAK3870625.1"/>
    </source>
</evidence>
<evidence type="ECO:0000256" key="1">
    <source>
        <dbReference type="ARBA" id="ARBA00004477"/>
    </source>
</evidence>
<keyword evidence="8" id="KW-0472">Membrane</keyword>
<evidence type="ECO:0000256" key="7">
    <source>
        <dbReference type="ARBA" id="ARBA00023006"/>
    </source>
</evidence>
<dbReference type="Proteomes" id="UP001286313">
    <property type="component" value="Unassembled WGS sequence"/>
</dbReference>
<comment type="similarity">
    <text evidence="2">Belongs to the RETREG family.</text>
</comment>
<evidence type="ECO:0000256" key="9">
    <source>
        <dbReference type="SAM" id="MobiDB-lite"/>
    </source>
</evidence>
<feature type="compositionally biased region" description="Pro residues" evidence="9">
    <location>
        <begin position="27"/>
        <end position="37"/>
    </location>
</feature>
<keyword evidence="3" id="KW-0597">Phosphoprotein</keyword>
<dbReference type="AlphaFoldDB" id="A0AAE1KFQ3"/>
<dbReference type="PANTHER" id="PTHR28659:SF2">
    <property type="entry name" value="RETICULON-LIKE PROTEIN"/>
    <property type="match status" value="1"/>
</dbReference>
<keyword evidence="7" id="KW-0072">Autophagy</keyword>
<feature type="region of interest" description="Disordered" evidence="9">
    <location>
        <begin position="23"/>
        <end position="42"/>
    </location>
</feature>
<comment type="caution">
    <text evidence="11">The sequence shown here is derived from an EMBL/GenBank/DDBJ whole genome shotgun (WGS) entry which is preliminary data.</text>
</comment>
<dbReference type="GO" id="GO:0005789">
    <property type="term" value="C:endoplasmic reticulum membrane"/>
    <property type="evidence" value="ECO:0007669"/>
    <property type="project" value="UniProtKB-SubCell"/>
</dbReference>
<keyword evidence="6" id="KW-1133">Transmembrane helix</keyword>
<dbReference type="GO" id="GO:0061709">
    <property type="term" value="P:reticulophagy"/>
    <property type="evidence" value="ECO:0007669"/>
    <property type="project" value="InterPro"/>
</dbReference>
<evidence type="ECO:0000256" key="6">
    <source>
        <dbReference type="ARBA" id="ARBA00022989"/>
    </source>
</evidence>
<dbReference type="InterPro" id="IPR043384">
    <property type="entry name" value="RETREG1/3"/>
</dbReference>
<proteinExistence type="inferred from homology"/>
<dbReference type="Pfam" id="PF24456">
    <property type="entry name" value="RHD_RETREG1-3"/>
    <property type="match status" value="1"/>
</dbReference>
<evidence type="ECO:0000256" key="4">
    <source>
        <dbReference type="ARBA" id="ARBA00022692"/>
    </source>
</evidence>
<gene>
    <name evidence="11" type="ORF">Pcinc_024163</name>
</gene>
<dbReference type="EMBL" id="JAWQEG010002636">
    <property type="protein sequence ID" value="KAK3870625.1"/>
    <property type="molecule type" value="Genomic_DNA"/>
</dbReference>
<sequence length="146" mass="16564">MIMASLKNILLRLWPFKTDTPDSTLGPPHPDSTPGAPPQCGRKTETRKITRALGPWEAYMVTLQAILIWEKPGTSSLAVVGVNLLFWVVIWSELRVYFVASLMGLLVFLHHQWVHSIWPEIRIPKPEPDDAEEWTPVHPRQPTLGV</sequence>
<evidence type="ECO:0000313" key="12">
    <source>
        <dbReference type="Proteomes" id="UP001286313"/>
    </source>
</evidence>
<keyword evidence="12" id="KW-1185">Reference proteome</keyword>
<evidence type="ECO:0000256" key="3">
    <source>
        <dbReference type="ARBA" id="ARBA00022553"/>
    </source>
</evidence>
<name>A0AAE1KFQ3_PETCI</name>
<keyword evidence="4" id="KW-0812">Transmembrane</keyword>
<comment type="subcellular location">
    <subcellularLocation>
        <location evidence="1">Endoplasmic reticulum membrane</location>
        <topology evidence="1">Multi-pass membrane protein</topology>
    </subcellularLocation>
</comment>
<evidence type="ECO:0000256" key="2">
    <source>
        <dbReference type="ARBA" id="ARBA00006299"/>
    </source>
</evidence>
<reference evidence="11" key="1">
    <citation type="submission" date="2023-10" db="EMBL/GenBank/DDBJ databases">
        <title>Genome assemblies of two species of porcelain crab, Petrolisthes cinctipes and Petrolisthes manimaculis (Anomura: Porcellanidae).</title>
        <authorList>
            <person name="Angst P."/>
        </authorList>
    </citation>
    <scope>NUCLEOTIDE SEQUENCE</scope>
    <source>
        <strain evidence="11">PB745_01</strain>
        <tissue evidence="11">Gill</tissue>
    </source>
</reference>
<organism evidence="11 12">
    <name type="scientific">Petrolisthes cinctipes</name>
    <name type="common">Flat porcelain crab</name>
    <dbReference type="NCBI Taxonomy" id="88211"/>
    <lineage>
        <taxon>Eukaryota</taxon>
        <taxon>Metazoa</taxon>
        <taxon>Ecdysozoa</taxon>
        <taxon>Arthropoda</taxon>
        <taxon>Crustacea</taxon>
        <taxon>Multicrustacea</taxon>
        <taxon>Malacostraca</taxon>
        <taxon>Eumalacostraca</taxon>
        <taxon>Eucarida</taxon>
        <taxon>Decapoda</taxon>
        <taxon>Pleocyemata</taxon>
        <taxon>Anomura</taxon>
        <taxon>Galatheoidea</taxon>
        <taxon>Porcellanidae</taxon>
        <taxon>Petrolisthes</taxon>
    </lineage>
</organism>
<feature type="domain" description="RETREG1-3/ARL6IP-like N-terminal reticulon-homology" evidence="10">
    <location>
        <begin position="54"/>
        <end position="141"/>
    </location>
</feature>
<accession>A0AAE1KFQ3</accession>